<dbReference type="AlphaFoldDB" id="A0A915HTW3"/>
<keyword evidence="2" id="KW-1185">Reference proteome</keyword>
<evidence type="ECO:0000256" key="1">
    <source>
        <dbReference type="SAM" id="MobiDB-lite"/>
    </source>
</evidence>
<accession>A0A915HTW3</accession>
<organism evidence="2 3">
    <name type="scientific">Romanomermis culicivorax</name>
    <name type="common">Nematode worm</name>
    <dbReference type="NCBI Taxonomy" id="13658"/>
    <lineage>
        <taxon>Eukaryota</taxon>
        <taxon>Metazoa</taxon>
        <taxon>Ecdysozoa</taxon>
        <taxon>Nematoda</taxon>
        <taxon>Enoplea</taxon>
        <taxon>Dorylaimia</taxon>
        <taxon>Mermithida</taxon>
        <taxon>Mermithoidea</taxon>
        <taxon>Mermithidae</taxon>
        <taxon>Romanomermis</taxon>
    </lineage>
</organism>
<name>A0A915HTW3_ROMCU</name>
<dbReference type="Proteomes" id="UP000887565">
    <property type="component" value="Unplaced"/>
</dbReference>
<protein>
    <submittedName>
        <fullName evidence="3">Uncharacterized protein</fullName>
    </submittedName>
</protein>
<feature type="compositionally biased region" description="Basic residues" evidence="1">
    <location>
        <begin position="96"/>
        <end position="111"/>
    </location>
</feature>
<feature type="region of interest" description="Disordered" evidence="1">
    <location>
        <begin position="96"/>
        <end position="153"/>
    </location>
</feature>
<feature type="compositionally biased region" description="Polar residues" evidence="1">
    <location>
        <begin position="116"/>
        <end position="125"/>
    </location>
</feature>
<sequence length="153" mass="17854">RSFPSQFVKPLKVAVGLVKNLNQGCILKYFWYATCPFVVNDEMQIEKIHSDRIQNSLVVSSNTEHYRLQLTRKCCSVFSADFRCFVKAHRVAARIRQRHENTKHKRTKRRAFPQSPRLNNATPESYGSDANVKRRRDDSPDANINHHNNNKNE</sequence>
<dbReference type="WBParaSite" id="nRc.2.0.1.t04847-RA">
    <property type="protein sequence ID" value="nRc.2.0.1.t04847-RA"/>
    <property type="gene ID" value="nRc.2.0.1.g04847"/>
</dbReference>
<proteinExistence type="predicted"/>
<evidence type="ECO:0000313" key="2">
    <source>
        <dbReference type="Proteomes" id="UP000887565"/>
    </source>
</evidence>
<reference evidence="3" key="1">
    <citation type="submission" date="2022-11" db="UniProtKB">
        <authorList>
            <consortium name="WormBaseParasite"/>
        </authorList>
    </citation>
    <scope>IDENTIFICATION</scope>
</reference>
<evidence type="ECO:0000313" key="3">
    <source>
        <dbReference type="WBParaSite" id="nRc.2.0.1.t04847-RA"/>
    </source>
</evidence>